<feature type="transmembrane region" description="Helical" evidence="1">
    <location>
        <begin position="12"/>
        <end position="36"/>
    </location>
</feature>
<dbReference type="AlphaFoldDB" id="A0AA39UX40"/>
<comment type="caution">
    <text evidence="2">The sequence shown here is derived from an EMBL/GenBank/DDBJ whole genome shotgun (WGS) entry which is preliminary data.</text>
</comment>
<accession>A0AA39UX40</accession>
<organism evidence="2 3">
    <name type="scientific">Armillaria luteobubalina</name>
    <dbReference type="NCBI Taxonomy" id="153913"/>
    <lineage>
        <taxon>Eukaryota</taxon>
        <taxon>Fungi</taxon>
        <taxon>Dikarya</taxon>
        <taxon>Basidiomycota</taxon>
        <taxon>Agaricomycotina</taxon>
        <taxon>Agaricomycetes</taxon>
        <taxon>Agaricomycetidae</taxon>
        <taxon>Agaricales</taxon>
        <taxon>Marasmiineae</taxon>
        <taxon>Physalacriaceae</taxon>
        <taxon>Armillaria</taxon>
    </lineage>
</organism>
<keyword evidence="1" id="KW-1133">Transmembrane helix</keyword>
<keyword evidence="3" id="KW-1185">Reference proteome</keyword>
<proteinExistence type="predicted"/>
<keyword evidence="1" id="KW-0812">Transmembrane</keyword>
<evidence type="ECO:0000256" key="1">
    <source>
        <dbReference type="SAM" id="Phobius"/>
    </source>
</evidence>
<feature type="transmembrane region" description="Helical" evidence="1">
    <location>
        <begin position="79"/>
        <end position="104"/>
    </location>
</feature>
<evidence type="ECO:0000313" key="3">
    <source>
        <dbReference type="Proteomes" id="UP001175228"/>
    </source>
</evidence>
<dbReference type="PANTHER" id="PTHR40465">
    <property type="entry name" value="CHROMOSOME 1, WHOLE GENOME SHOTGUN SEQUENCE"/>
    <property type="match status" value="1"/>
</dbReference>
<feature type="transmembrane region" description="Helical" evidence="1">
    <location>
        <begin position="48"/>
        <end position="73"/>
    </location>
</feature>
<keyword evidence="1" id="KW-0472">Membrane</keyword>
<reference evidence="2" key="1">
    <citation type="submission" date="2023-06" db="EMBL/GenBank/DDBJ databases">
        <authorList>
            <consortium name="Lawrence Berkeley National Laboratory"/>
            <person name="Ahrendt S."/>
            <person name="Sahu N."/>
            <person name="Indic B."/>
            <person name="Wong-Bajracharya J."/>
            <person name="Merenyi Z."/>
            <person name="Ke H.-M."/>
            <person name="Monk M."/>
            <person name="Kocsube S."/>
            <person name="Drula E."/>
            <person name="Lipzen A."/>
            <person name="Balint B."/>
            <person name="Henrissat B."/>
            <person name="Andreopoulos B."/>
            <person name="Martin F.M."/>
            <person name="Harder C.B."/>
            <person name="Rigling D."/>
            <person name="Ford K.L."/>
            <person name="Foster G.D."/>
            <person name="Pangilinan J."/>
            <person name="Papanicolaou A."/>
            <person name="Barry K."/>
            <person name="LaButti K."/>
            <person name="Viragh M."/>
            <person name="Koriabine M."/>
            <person name="Yan M."/>
            <person name="Riley R."/>
            <person name="Champramary S."/>
            <person name="Plett K.L."/>
            <person name="Tsai I.J."/>
            <person name="Slot J."/>
            <person name="Sipos G."/>
            <person name="Plett J."/>
            <person name="Nagy L.G."/>
            <person name="Grigoriev I.V."/>
        </authorList>
    </citation>
    <scope>NUCLEOTIDE SEQUENCE</scope>
    <source>
        <strain evidence="2">HWK02</strain>
    </source>
</reference>
<gene>
    <name evidence="2" type="ORF">EDD18DRAFT_210781</name>
</gene>
<name>A0AA39UX40_9AGAR</name>
<dbReference type="PANTHER" id="PTHR40465:SF1">
    <property type="entry name" value="DUF6534 DOMAIN-CONTAINING PROTEIN"/>
    <property type="match status" value="1"/>
</dbReference>
<sequence>MSSKPAIWETLGALYVGATIAAILFGITNLQTVIYYKKYPTDWWVYRYSVALLWVLDALHVALSTHSLCYYLIDMFGELLGGLVHIVWSFKLQLDVNMFIVVYVQGLYAIRPRKRPCCLLIMIYIDMAKPVHSRTALSQSSPMVCVLGCSSLTWYRNIHGLRDIYDIQFLEYLQGQNGNLHRIFHVLCDRSSDSPHDVLLPAKEQGEDMCLKHGISSSQSNADRAYVRVSYKCIIPAYTYHVYINSLLAMLNYRHKPHEADTSNAGRPVPAVFRIAPHFTEESTPEMNTGFPLSKIQDIHQSQEKLDGSKGNSDYNAV</sequence>
<dbReference type="Proteomes" id="UP001175228">
    <property type="component" value="Unassembled WGS sequence"/>
</dbReference>
<protein>
    <submittedName>
        <fullName evidence="2">Uncharacterized protein</fullName>
    </submittedName>
</protein>
<dbReference type="EMBL" id="JAUEPU010000015">
    <property type="protein sequence ID" value="KAK0496575.1"/>
    <property type="molecule type" value="Genomic_DNA"/>
</dbReference>
<evidence type="ECO:0000313" key="2">
    <source>
        <dbReference type="EMBL" id="KAK0496575.1"/>
    </source>
</evidence>